<gene>
    <name evidence="1" type="ORF">WICPIJ_003321</name>
</gene>
<organism evidence="1 2">
    <name type="scientific">Wickerhamomyces pijperi</name>
    <name type="common">Yeast</name>
    <name type="synonym">Pichia pijperi</name>
    <dbReference type="NCBI Taxonomy" id="599730"/>
    <lineage>
        <taxon>Eukaryota</taxon>
        <taxon>Fungi</taxon>
        <taxon>Dikarya</taxon>
        <taxon>Ascomycota</taxon>
        <taxon>Saccharomycotina</taxon>
        <taxon>Saccharomycetes</taxon>
        <taxon>Phaffomycetales</taxon>
        <taxon>Wickerhamomycetaceae</taxon>
        <taxon>Wickerhamomyces</taxon>
    </lineage>
</organism>
<evidence type="ECO:0000313" key="2">
    <source>
        <dbReference type="Proteomes" id="UP000774326"/>
    </source>
</evidence>
<evidence type="ECO:0000313" key="1">
    <source>
        <dbReference type="EMBL" id="KAH3685721.1"/>
    </source>
</evidence>
<reference evidence="1" key="2">
    <citation type="submission" date="2021-01" db="EMBL/GenBank/DDBJ databases">
        <authorList>
            <person name="Schikora-Tamarit M.A."/>
        </authorList>
    </citation>
    <scope>NUCLEOTIDE SEQUENCE</scope>
    <source>
        <strain evidence="1">CBS2887</strain>
    </source>
</reference>
<accession>A0A9P8Q859</accession>
<keyword evidence="2" id="KW-1185">Reference proteome</keyword>
<dbReference type="EMBL" id="JAEUBG010001830">
    <property type="protein sequence ID" value="KAH3685721.1"/>
    <property type="molecule type" value="Genomic_DNA"/>
</dbReference>
<name>A0A9P8Q859_WICPI</name>
<comment type="caution">
    <text evidence="1">The sequence shown here is derived from an EMBL/GenBank/DDBJ whole genome shotgun (WGS) entry which is preliminary data.</text>
</comment>
<reference evidence="1" key="1">
    <citation type="journal article" date="2021" name="Open Biol.">
        <title>Shared evolutionary footprints suggest mitochondrial oxidative damage underlies multiple complex I losses in fungi.</title>
        <authorList>
            <person name="Schikora-Tamarit M.A."/>
            <person name="Marcet-Houben M."/>
            <person name="Nosek J."/>
            <person name="Gabaldon T."/>
        </authorList>
    </citation>
    <scope>NUCLEOTIDE SEQUENCE</scope>
    <source>
        <strain evidence="1">CBS2887</strain>
    </source>
</reference>
<sequence>MTFIVGSTMQNNLNLLHHQSNSHLQNNAGHMNDEEANGADSSNNIFWDKTISSPAEYHGFSSTIGIPITPSVILSDCFYDYSKQASTQSKFARLNLNILAREIRNDNNNEICETQFFKYCKPIIEQYIPQELTALRLKYRLETLQKYVRFNTMISWISAGRTDIDPEKLFPKRLRKIFEDGDENGNRFTPSQMLVLIEEHNNKGKDYRTFKKRINNQDLTRFEDAMDEFALRAESVEDTMVTSMPSTNSSNQYSHSLNQSITPASTLNSYTPQLNTAISEPQSTYINTPMPQQRIRRPIETPPSNVPAATRKRHQIGPVSADVESFIQGVNKAVNSLSSITQQVKSKEYKITEILTTLLKKNLINTSAYLWISQELIEFGEFPTSYSVSAKYIDGLIAVYDVSSSHGTLQNDSTIELFMLHLRRKFSGII</sequence>
<proteinExistence type="predicted"/>
<dbReference type="AlphaFoldDB" id="A0A9P8Q859"/>
<dbReference type="Proteomes" id="UP000774326">
    <property type="component" value="Unassembled WGS sequence"/>
</dbReference>
<protein>
    <submittedName>
        <fullName evidence="1">Uncharacterized protein</fullName>
    </submittedName>
</protein>